<dbReference type="PANTHER" id="PTHR43303">
    <property type="entry name" value="NADPH DEHYDROGENASE C23G7.10C-RELATED"/>
    <property type="match status" value="1"/>
</dbReference>
<evidence type="ECO:0000313" key="7">
    <source>
        <dbReference type="EMBL" id="PBK64908.1"/>
    </source>
</evidence>
<dbReference type="AlphaFoldDB" id="A0A2H3BFT9"/>
<protein>
    <submittedName>
        <fullName evidence="7">FMN-linked oxidoreductase</fullName>
    </submittedName>
</protein>
<dbReference type="GO" id="GO:0003959">
    <property type="term" value="F:NADPH dehydrogenase activity"/>
    <property type="evidence" value="ECO:0007669"/>
    <property type="project" value="InterPro"/>
</dbReference>
<comment type="cofactor">
    <cofactor evidence="1">
        <name>FMN</name>
        <dbReference type="ChEBI" id="CHEBI:58210"/>
    </cofactor>
</comment>
<dbReference type="Pfam" id="PF00724">
    <property type="entry name" value="Oxidored_FMN"/>
    <property type="match status" value="1"/>
</dbReference>
<accession>A0A2H3BFT9</accession>
<feature type="domain" description="NADH:flavin oxidoreductase/NADH oxidase N-terminal" evidence="6">
    <location>
        <begin position="39"/>
        <end position="379"/>
    </location>
</feature>
<keyword evidence="2" id="KW-0285">Flavoprotein</keyword>
<dbReference type="PANTHER" id="PTHR43303:SF4">
    <property type="entry name" value="NADPH DEHYDROGENASE C23G7.10C-RELATED"/>
    <property type="match status" value="1"/>
</dbReference>
<dbReference type="EMBL" id="KZ293449">
    <property type="protein sequence ID" value="PBK64908.1"/>
    <property type="molecule type" value="Genomic_DNA"/>
</dbReference>
<name>A0A2H3BFT9_9AGAR</name>
<dbReference type="Gene3D" id="3.20.20.70">
    <property type="entry name" value="Aldolase class I"/>
    <property type="match status" value="1"/>
</dbReference>
<keyword evidence="4" id="KW-0521">NADP</keyword>
<evidence type="ECO:0000256" key="1">
    <source>
        <dbReference type="ARBA" id="ARBA00001917"/>
    </source>
</evidence>
<dbReference type="InterPro" id="IPR013785">
    <property type="entry name" value="Aldolase_TIM"/>
</dbReference>
<evidence type="ECO:0000256" key="5">
    <source>
        <dbReference type="ARBA" id="ARBA00023002"/>
    </source>
</evidence>
<dbReference type="GO" id="GO:0010181">
    <property type="term" value="F:FMN binding"/>
    <property type="evidence" value="ECO:0007669"/>
    <property type="project" value="InterPro"/>
</dbReference>
<evidence type="ECO:0000259" key="6">
    <source>
        <dbReference type="Pfam" id="PF00724"/>
    </source>
</evidence>
<dbReference type="STRING" id="1076256.A0A2H3BFT9"/>
<dbReference type="SUPFAM" id="SSF51395">
    <property type="entry name" value="FMN-linked oxidoreductases"/>
    <property type="match status" value="1"/>
</dbReference>
<evidence type="ECO:0000313" key="8">
    <source>
        <dbReference type="Proteomes" id="UP000218334"/>
    </source>
</evidence>
<dbReference type="InterPro" id="IPR044152">
    <property type="entry name" value="YqjM-like"/>
</dbReference>
<dbReference type="InterPro" id="IPR001155">
    <property type="entry name" value="OxRdtase_FMN_N"/>
</dbReference>
<dbReference type="Proteomes" id="UP000218334">
    <property type="component" value="Unassembled WGS sequence"/>
</dbReference>
<proteinExistence type="predicted"/>
<organism evidence="7 8">
    <name type="scientific">Armillaria solidipes</name>
    <dbReference type="NCBI Taxonomy" id="1076256"/>
    <lineage>
        <taxon>Eukaryota</taxon>
        <taxon>Fungi</taxon>
        <taxon>Dikarya</taxon>
        <taxon>Basidiomycota</taxon>
        <taxon>Agaricomycotina</taxon>
        <taxon>Agaricomycetes</taxon>
        <taxon>Agaricomycetidae</taxon>
        <taxon>Agaricales</taxon>
        <taxon>Marasmiineae</taxon>
        <taxon>Physalacriaceae</taxon>
        <taxon>Armillaria</taxon>
    </lineage>
</organism>
<dbReference type="GO" id="GO:0050661">
    <property type="term" value="F:NADP binding"/>
    <property type="evidence" value="ECO:0007669"/>
    <property type="project" value="InterPro"/>
</dbReference>
<sequence length="411" mass="44103">MSNSSVVVAAPGVSFFTPAQDPPAGTAVVSQPDGKHVPSLFQPITIRGVTFQNRIFLSPLCQYSCEGGMATPWHTGHLGGIFTRGPGLTVMEAAAVVPEGRITPNDLGIWSDDHIAPLAAIVEFAHSQSQKIAIQICHAGRKASTTAPWIEDQNLAGVEMGGWPDDVVAASPIAFADSYATPRELSKEDLKNLVESFKLAAQRAVEAGFDVIEVHGAHGYLLCGFLSPTSNKRTDEYGGSFENRIRFPLKVVDAVRSIIPESMPLFFRISGTECLEKSLPDVPSWRSEDTVRFAPILAQHGVDLLDVSAGGNNIKQTFTSGPAYQAHLAHDVKKSNPGLLVSAVGRINDGHIAQNVLDRGQADVVFVGRLFTKNPGLVWSFADDLGVTIKVANQVWGLGGLTRKRVIHQTV</sequence>
<evidence type="ECO:0000256" key="3">
    <source>
        <dbReference type="ARBA" id="ARBA00022643"/>
    </source>
</evidence>
<evidence type="ECO:0000256" key="4">
    <source>
        <dbReference type="ARBA" id="ARBA00022857"/>
    </source>
</evidence>
<keyword evidence="3" id="KW-0288">FMN</keyword>
<gene>
    <name evidence="7" type="ORF">ARMSODRAFT_961770</name>
</gene>
<evidence type="ECO:0000256" key="2">
    <source>
        <dbReference type="ARBA" id="ARBA00022630"/>
    </source>
</evidence>
<keyword evidence="8" id="KW-1185">Reference proteome</keyword>
<dbReference type="CDD" id="cd02932">
    <property type="entry name" value="OYE_YqiM_FMN"/>
    <property type="match status" value="1"/>
</dbReference>
<reference evidence="8" key="1">
    <citation type="journal article" date="2017" name="Nat. Ecol. Evol.">
        <title>Genome expansion and lineage-specific genetic innovations in the forest pathogenic fungi Armillaria.</title>
        <authorList>
            <person name="Sipos G."/>
            <person name="Prasanna A.N."/>
            <person name="Walter M.C."/>
            <person name="O'Connor E."/>
            <person name="Balint B."/>
            <person name="Krizsan K."/>
            <person name="Kiss B."/>
            <person name="Hess J."/>
            <person name="Varga T."/>
            <person name="Slot J."/>
            <person name="Riley R."/>
            <person name="Boka B."/>
            <person name="Rigling D."/>
            <person name="Barry K."/>
            <person name="Lee J."/>
            <person name="Mihaltcheva S."/>
            <person name="LaButti K."/>
            <person name="Lipzen A."/>
            <person name="Waldron R."/>
            <person name="Moloney N.M."/>
            <person name="Sperisen C."/>
            <person name="Kredics L."/>
            <person name="Vagvoelgyi C."/>
            <person name="Patrignani A."/>
            <person name="Fitzpatrick D."/>
            <person name="Nagy I."/>
            <person name="Doyle S."/>
            <person name="Anderson J.B."/>
            <person name="Grigoriev I.V."/>
            <person name="Gueldener U."/>
            <person name="Muensterkoetter M."/>
            <person name="Nagy L.G."/>
        </authorList>
    </citation>
    <scope>NUCLEOTIDE SEQUENCE [LARGE SCALE GENOMIC DNA]</scope>
    <source>
        <strain evidence="8">28-4</strain>
    </source>
</reference>
<keyword evidence="5" id="KW-0560">Oxidoreductase</keyword>